<reference evidence="2 3" key="1">
    <citation type="submission" date="2023-07" db="EMBL/GenBank/DDBJ databases">
        <title>Genomic Encyclopedia of Type Strains, Phase IV (KMG-IV): sequencing the most valuable type-strain genomes for metagenomic binning, comparative biology and taxonomic classification.</title>
        <authorList>
            <person name="Goeker M."/>
        </authorList>
    </citation>
    <scope>NUCLEOTIDE SEQUENCE [LARGE SCALE GENOMIC DNA]</scope>
    <source>
        <strain evidence="2 3">B6-8</strain>
    </source>
</reference>
<dbReference type="EMBL" id="JAUSVO010000001">
    <property type="protein sequence ID" value="MDQ0436486.1"/>
    <property type="molecule type" value="Genomic_DNA"/>
</dbReference>
<protein>
    <recommendedName>
        <fullName evidence="4">GIY-YIG domain-containing protein</fullName>
    </recommendedName>
</protein>
<evidence type="ECO:0008006" key="4">
    <source>
        <dbReference type="Google" id="ProtNLM"/>
    </source>
</evidence>
<sequence length="196" mass="22309">MITHYGLFWSSADVLWAGKKGDAGHLRGRERVQLERRGRPTKEEYDNSSEYSNWIGVYCLYRDSRLVYVGEAGLGNEANLFQRLKQHRTDHLAEWWDEFSWFGCPPTSKTSKITVGDAFAQLEAVLIAVTNPGFNKQSGTFRDAIQVFQVPHKNAEGDIVTKLGRLMAKLEEIETKVTPRPEPKKRGRKPKAAIDE</sequence>
<feature type="compositionally biased region" description="Basic and acidic residues" evidence="1">
    <location>
        <begin position="174"/>
        <end position="184"/>
    </location>
</feature>
<comment type="caution">
    <text evidence="2">The sequence shown here is derived from an EMBL/GenBank/DDBJ whole genome shotgun (WGS) entry which is preliminary data.</text>
</comment>
<feature type="region of interest" description="Disordered" evidence="1">
    <location>
        <begin position="174"/>
        <end position="196"/>
    </location>
</feature>
<evidence type="ECO:0000256" key="1">
    <source>
        <dbReference type="SAM" id="MobiDB-lite"/>
    </source>
</evidence>
<evidence type="ECO:0000313" key="3">
    <source>
        <dbReference type="Proteomes" id="UP001241603"/>
    </source>
</evidence>
<dbReference type="CDD" id="cd00719">
    <property type="entry name" value="GIY-YIG_SF"/>
    <property type="match status" value="1"/>
</dbReference>
<keyword evidence="3" id="KW-1185">Reference proteome</keyword>
<proteinExistence type="predicted"/>
<gene>
    <name evidence="2" type="ORF">QO014_000856</name>
</gene>
<dbReference type="Proteomes" id="UP001241603">
    <property type="component" value="Unassembled WGS sequence"/>
</dbReference>
<evidence type="ECO:0000313" key="2">
    <source>
        <dbReference type="EMBL" id="MDQ0436486.1"/>
    </source>
</evidence>
<organism evidence="2 3">
    <name type="scientific">Kaistia dalseonensis</name>
    <dbReference type="NCBI Taxonomy" id="410840"/>
    <lineage>
        <taxon>Bacteria</taxon>
        <taxon>Pseudomonadati</taxon>
        <taxon>Pseudomonadota</taxon>
        <taxon>Alphaproteobacteria</taxon>
        <taxon>Hyphomicrobiales</taxon>
        <taxon>Kaistiaceae</taxon>
        <taxon>Kaistia</taxon>
    </lineage>
</organism>
<feature type="compositionally biased region" description="Basic residues" evidence="1">
    <location>
        <begin position="185"/>
        <end position="196"/>
    </location>
</feature>
<accession>A0ABU0H2G1</accession>
<name>A0ABU0H2G1_9HYPH</name>
<dbReference type="RefSeq" id="WP_266347391.1">
    <property type="nucleotide sequence ID" value="NZ_JAPKNG010000001.1"/>
</dbReference>